<keyword evidence="2 3" id="KW-0175">Coiled coil</keyword>
<feature type="compositionally biased region" description="Low complexity" evidence="4">
    <location>
        <begin position="882"/>
        <end position="905"/>
    </location>
</feature>
<feature type="coiled-coil region" evidence="3">
    <location>
        <begin position="326"/>
        <end position="413"/>
    </location>
</feature>
<evidence type="ECO:0000256" key="4">
    <source>
        <dbReference type="SAM" id="MobiDB-lite"/>
    </source>
</evidence>
<dbReference type="GO" id="GO:0015629">
    <property type="term" value="C:actin cytoskeleton"/>
    <property type="evidence" value="ECO:0007669"/>
    <property type="project" value="TreeGrafter"/>
</dbReference>
<dbReference type="GO" id="GO:0005737">
    <property type="term" value="C:cytoplasm"/>
    <property type="evidence" value="ECO:0007669"/>
    <property type="project" value="TreeGrafter"/>
</dbReference>
<evidence type="ECO:0000256" key="3">
    <source>
        <dbReference type="SAM" id="Coils"/>
    </source>
</evidence>
<evidence type="ECO:0000256" key="2">
    <source>
        <dbReference type="ARBA" id="ARBA00023054"/>
    </source>
</evidence>
<feature type="compositionally biased region" description="Pro residues" evidence="4">
    <location>
        <begin position="954"/>
        <end position="970"/>
    </location>
</feature>
<dbReference type="GO" id="GO:0007015">
    <property type="term" value="P:actin filament organization"/>
    <property type="evidence" value="ECO:0007669"/>
    <property type="project" value="TreeGrafter"/>
</dbReference>
<reference evidence="5 6" key="1">
    <citation type="journal article" date="2021" name="Sci. Rep.">
        <title>Genome sequencing of the multicellular alga Astrephomene provides insights into convergent evolution of germ-soma differentiation.</title>
        <authorList>
            <person name="Yamashita S."/>
            <person name="Yamamoto K."/>
            <person name="Matsuzaki R."/>
            <person name="Suzuki S."/>
            <person name="Yamaguchi H."/>
            <person name="Hirooka S."/>
            <person name="Minakuchi Y."/>
            <person name="Miyagishima S."/>
            <person name="Kawachi M."/>
            <person name="Toyoda A."/>
            <person name="Nozaki H."/>
        </authorList>
    </citation>
    <scope>NUCLEOTIDE SEQUENCE [LARGE SCALE GENOMIC DNA]</scope>
    <source>
        <strain evidence="5 6">NIES-4017</strain>
    </source>
</reference>
<name>A0AAD3HND6_9CHLO</name>
<evidence type="ECO:0000256" key="1">
    <source>
        <dbReference type="ARBA" id="ARBA00022553"/>
    </source>
</evidence>
<proteinExistence type="predicted"/>
<protein>
    <submittedName>
        <fullName evidence="5">Uncharacterized protein</fullName>
    </submittedName>
</protein>
<feature type="coiled-coil region" evidence="3">
    <location>
        <begin position="682"/>
        <end position="733"/>
    </location>
</feature>
<dbReference type="PANTHER" id="PTHR16154:SF28">
    <property type="entry name" value="STERILE ALPHA MOTIF DOMAIN-CONTAINING PROTEIN 14"/>
    <property type="match status" value="1"/>
</dbReference>
<dbReference type="AlphaFoldDB" id="A0AAD3HND6"/>
<evidence type="ECO:0000313" key="5">
    <source>
        <dbReference type="EMBL" id="GFR47043.1"/>
    </source>
</evidence>
<feature type="coiled-coil region" evidence="3">
    <location>
        <begin position="88"/>
        <end position="199"/>
    </location>
</feature>
<dbReference type="GO" id="GO:0051015">
    <property type="term" value="F:actin filament binding"/>
    <property type="evidence" value="ECO:0007669"/>
    <property type="project" value="TreeGrafter"/>
</dbReference>
<dbReference type="SUPFAM" id="SSF90257">
    <property type="entry name" value="Myosin rod fragments"/>
    <property type="match status" value="1"/>
</dbReference>
<dbReference type="GO" id="GO:0019722">
    <property type="term" value="P:calcium-mediated signaling"/>
    <property type="evidence" value="ECO:0007669"/>
    <property type="project" value="TreeGrafter"/>
</dbReference>
<feature type="coiled-coil region" evidence="3">
    <location>
        <begin position="488"/>
        <end position="592"/>
    </location>
</feature>
<dbReference type="EMBL" id="BMAR01000016">
    <property type="protein sequence ID" value="GFR47043.1"/>
    <property type="molecule type" value="Genomic_DNA"/>
</dbReference>
<organism evidence="5 6">
    <name type="scientific">Astrephomene gubernaculifera</name>
    <dbReference type="NCBI Taxonomy" id="47775"/>
    <lineage>
        <taxon>Eukaryota</taxon>
        <taxon>Viridiplantae</taxon>
        <taxon>Chlorophyta</taxon>
        <taxon>core chlorophytes</taxon>
        <taxon>Chlorophyceae</taxon>
        <taxon>CS clade</taxon>
        <taxon>Chlamydomonadales</taxon>
        <taxon>Astrephomenaceae</taxon>
        <taxon>Astrephomene</taxon>
    </lineage>
</organism>
<evidence type="ECO:0000313" key="6">
    <source>
        <dbReference type="Proteomes" id="UP001054857"/>
    </source>
</evidence>
<feature type="compositionally biased region" description="Basic and acidic residues" evidence="4">
    <location>
        <begin position="789"/>
        <end position="801"/>
    </location>
</feature>
<feature type="region of interest" description="Disordered" evidence="4">
    <location>
        <begin position="822"/>
        <end position="843"/>
    </location>
</feature>
<comment type="caution">
    <text evidence="5">The sequence shown here is derived from an EMBL/GenBank/DDBJ whole genome shotgun (WGS) entry which is preliminary data.</text>
</comment>
<feature type="compositionally biased region" description="Low complexity" evidence="4">
    <location>
        <begin position="863"/>
        <end position="875"/>
    </location>
</feature>
<dbReference type="InterPro" id="IPR043446">
    <property type="entry name" value="Neurabin-like"/>
</dbReference>
<feature type="region of interest" description="Disordered" evidence="4">
    <location>
        <begin position="789"/>
        <end position="808"/>
    </location>
</feature>
<keyword evidence="6" id="KW-1185">Reference proteome</keyword>
<feature type="region of interest" description="Disordered" evidence="4">
    <location>
        <begin position="856"/>
        <end position="979"/>
    </location>
</feature>
<sequence length="1083" mass="118174">MATGKAPSILIVPATSYEIDSDCGRKPKTPKKTPIVCGAAQSLDGVGASFYDPRNFLVRGGQRAFEQKILSMNKNAIQELRAANSVLAEELLRERAGAEEVRDKLREKECGVEALHAAIERLERARKAQDKKHLLQLKELNRRYKEEQAQRLTLESERTQLKASREAVERQVEALQEERAQLMDLLNAQRNNCSRLEATIAADAATIAELRSRAQATDTQLADEVAARQELFARHKALEADFTLVSERHSALAASNSELEGRLRAASSQKQLLEDEVEAARKALQAEKAACAAERQHATSLQFDLTQLQSASQLAAAAAAADQVELERLRGQTEQLKAASEGLREDVARLREEVLHLTAQGVAAQASAQQLQQERDQAVQQREEAQQQREELQQQLVATRESLERRIQQLEAAWRDDSAARARAAQEAETAMMRGHGEELAARQRAWDGQLRAREKAWEEEREALQRTWDGQNKARERAWAEEREAMQRAQEEELARKDQELLVLRERMREAQSSVAELAAEVATFKFQAERYAAVFRENEDLKQRLAQAEETIRARDAALEEAAASQAAQLELWKAEANEVAQAAAKWKQRCTALQGQLEAKDTESQEVDQEARSLAGRLSMSETERVKLQEAMASMESRLALVTQEANSYRLQLSEVLASHQSSLRQAEVAQQELHLRDLQELEAKRRALDDLSDQLNDAERGRAAAQAEAAQLREKVALLSREVNRAKALADAAAARTQSLGAAAVAALGAGEGLRRGAPQQPQQQYQAGGPAGAVQRLLELEHEAEERERALAERRGSAGGRGIGDLELEAESWFSSLEETPQAKAPAPAPAPGPPRQARTGLQLRWADTQQDGRAAAPTPQQHQHQQQPPHYHHTYHQPQQHQPQPQPRQQLPQQHQQPQTSSYGGAAARSSDTVTGGAAPAAAARAYDVTISPSQGSTPRLEDMPGMQVPPPAGFPHAQPPPQPSSAFRQQPPGALQHAGFMQPQVQPGSAAAAAATPGSMGVCGAAAAAAGTYTAVGGGWESLAGCGVQGANCHLVSSLSLPPGYVPYRLGPGRRPVFLSCRRLAAVSGGPTLGSG</sequence>
<feature type="coiled-coil region" evidence="3">
    <location>
        <begin position="621"/>
        <end position="648"/>
    </location>
</feature>
<gene>
    <name evidence="5" type="ORF">Agub_g8728</name>
</gene>
<feature type="coiled-coil region" evidence="3">
    <location>
        <begin position="256"/>
        <end position="290"/>
    </location>
</feature>
<dbReference type="PANTHER" id="PTHR16154">
    <property type="entry name" value="NEURABIN"/>
    <property type="match status" value="1"/>
</dbReference>
<accession>A0AAD3HND6</accession>
<keyword evidence="1" id="KW-0597">Phosphoprotein</keyword>
<dbReference type="Proteomes" id="UP001054857">
    <property type="component" value="Unassembled WGS sequence"/>
</dbReference>